<reference evidence="2" key="1">
    <citation type="journal article" date="2022" name="bioRxiv">
        <title>Sequencing and chromosome-scale assembly of the giantPleurodeles waltlgenome.</title>
        <authorList>
            <person name="Brown T."/>
            <person name="Elewa A."/>
            <person name="Iarovenko S."/>
            <person name="Subramanian E."/>
            <person name="Araus A.J."/>
            <person name="Petzold A."/>
            <person name="Susuki M."/>
            <person name="Suzuki K.-i.T."/>
            <person name="Hayashi T."/>
            <person name="Toyoda A."/>
            <person name="Oliveira C."/>
            <person name="Osipova E."/>
            <person name="Leigh N.D."/>
            <person name="Simon A."/>
            <person name="Yun M.H."/>
        </authorList>
    </citation>
    <scope>NUCLEOTIDE SEQUENCE</scope>
    <source>
        <strain evidence="2">20211129_DDA</strain>
        <tissue evidence="2">Liver</tissue>
    </source>
</reference>
<organism evidence="2 3">
    <name type="scientific">Pleurodeles waltl</name>
    <name type="common">Iberian ribbed newt</name>
    <dbReference type="NCBI Taxonomy" id="8319"/>
    <lineage>
        <taxon>Eukaryota</taxon>
        <taxon>Metazoa</taxon>
        <taxon>Chordata</taxon>
        <taxon>Craniata</taxon>
        <taxon>Vertebrata</taxon>
        <taxon>Euteleostomi</taxon>
        <taxon>Amphibia</taxon>
        <taxon>Batrachia</taxon>
        <taxon>Caudata</taxon>
        <taxon>Salamandroidea</taxon>
        <taxon>Salamandridae</taxon>
        <taxon>Pleurodelinae</taxon>
        <taxon>Pleurodeles</taxon>
    </lineage>
</organism>
<protein>
    <submittedName>
        <fullName evidence="2">Uncharacterized protein</fullName>
    </submittedName>
</protein>
<evidence type="ECO:0000256" key="1">
    <source>
        <dbReference type="SAM" id="MobiDB-lite"/>
    </source>
</evidence>
<keyword evidence="3" id="KW-1185">Reference proteome</keyword>
<evidence type="ECO:0000313" key="3">
    <source>
        <dbReference type="Proteomes" id="UP001066276"/>
    </source>
</evidence>
<evidence type="ECO:0000313" key="2">
    <source>
        <dbReference type="EMBL" id="KAJ1115499.1"/>
    </source>
</evidence>
<sequence>MRPGATRPSCLSHLAPLPHEGVIQAAAPHASQGYSAVQAPPQSVGDERTPPGTRANSAQQRDAPLAVGSPSEPPGSIQHAELTIQVAISFGGQTTPKGNLVSN</sequence>
<name>A0AAV7NIX9_PLEWA</name>
<accession>A0AAV7NIX9</accession>
<gene>
    <name evidence="2" type="ORF">NDU88_003723</name>
</gene>
<dbReference type="EMBL" id="JANPWB010000012">
    <property type="protein sequence ID" value="KAJ1115499.1"/>
    <property type="molecule type" value="Genomic_DNA"/>
</dbReference>
<proteinExistence type="predicted"/>
<dbReference type="AlphaFoldDB" id="A0AAV7NIX9"/>
<dbReference type="Proteomes" id="UP001066276">
    <property type="component" value="Chromosome 8"/>
</dbReference>
<comment type="caution">
    <text evidence="2">The sequence shown here is derived from an EMBL/GenBank/DDBJ whole genome shotgun (WGS) entry which is preliminary data.</text>
</comment>
<feature type="region of interest" description="Disordered" evidence="1">
    <location>
        <begin position="25"/>
        <end position="76"/>
    </location>
</feature>